<feature type="transmembrane region" description="Helical" evidence="2">
    <location>
        <begin position="125"/>
        <end position="151"/>
    </location>
</feature>
<sequence>MNSPILIPGQKLELGQAMIGPFKVYKRGFGTFISAMLLPLGVAVALLLAGSLITMAVFAANPGNSPAAAAFIFIGFYVATAVAAGLFSLKAYGMIIQGTFDIVQGHKPSFGDLWRRTRGVVGRMVVIFLLGLVLVLALSALVSVVMIVPALGLGVAMDSEYAGAGSAVGMLLGYLLMFALEIGIFILSIKLMFLMPEVTVQGNGGITAAKRSWTLTRGRFWRLLGYTLLFSVIYSVIYYAIMMLGAFIMMASVLTSIPALENGQFPVGMAIGMALFYLVVFAGIFLTLPLVIIFNTLMYAERINETGDTGNAWTYPGSGPRAPGGMGSGNDGSGYFGGQDLGGQGFGGQGFGAQGFTPPAGGQPGGPWQQPNAQWGHGPGHAGGGPWEGPRGSGGQNAGGF</sequence>
<dbReference type="OrthoDB" id="3733986at2"/>
<reference evidence="4 5" key="1">
    <citation type="submission" date="2019-06" db="EMBL/GenBank/DDBJ databases">
        <title>Sequencing the genomes of 1000 actinobacteria strains.</title>
        <authorList>
            <person name="Klenk H.-P."/>
        </authorList>
    </citation>
    <scope>NUCLEOTIDE SEQUENCE [LARGE SCALE GENOMIC DNA]</scope>
    <source>
        <strain evidence="4 5">DSM 8251</strain>
    </source>
</reference>
<dbReference type="RefSeq" id="WP_142094079.1">
    <property type="nucleotide sequence ID" value="NZ_BAAAMD010000002.1"/>
</dbReference>
<accession>A0A542ZD39</accession>
<keyword evidence="2" id="KW-1133">Transmembrane helix</keyword>
<dbReference type="AlphaFoldDB" id="A0A542ZD39"/>
<dbReference type="EMBL" id="VFOR01000002">
    <property type="protein sequence ID" value="TQL58273.1"/>
    <property type="molecule type" value="Genomic_DNA"/>
</dbReference>
<feature type="domain" description="Glycerophosphoryl diester phosphodiesterase membrane" evidence="3">
    <location>
        <begin position="170"/>
        <end position="300"/>
    </location>
</feature>
<evidence type="ECO:0000256" key="1">
    <source>
        <dbReference type="SAM" id="MobiDB-lite"/>
    </source>
</evidence>
<protein>
    <submittedName>
        <fullName evidence="4">Glycerophosphoryl diester phosphodiesterase family protein</fullName>
    </submittedName>
</protein>
<feature type="transmembrane region" description="Helical" evidence="2">
    <location>
        <begin position="66"/>
        <end position="87"/>
    </location>
</feature>
<feature type="transmembrane region" description="Helical" evidence="2">
    <location>
        <begin position="269"/>
        <end position="294"/>
    </location>
</feature>
<keyword evidence="2" id="KW-0472">Membrane</keyword>
<proteinExistence type="predicted"/>
<feature type="transmembrane region" description="Helical" evidence="2">
    <location>
        <begin position="32"/>
        <end position="60"/>
    </location>
</feature>
<evidence type="ECO:0000313" key="4">
    <source>
        <dbReference type="EMBL" id="TQL58273.1"/>
    </source>
</evidence>
<feature type="transmembrane region" description="Helical" evidence="2">
    <location>
        <begin position="223"/>
        <end position="249"/>
    </location>
</feature>
<dbReference type="Proteomes" id="UP000316196">
    <property type="component" value="Unassembled WGS sequence"/>
</dbReference>
<evidence type="ECO:0000313" key="5">
    <source>
        <dbReference type="Proteomes" id="UP000316196"/>
    </source>
</evidence>
<dbReference type="Pfam" id="PF10110">
    <property type="entry name" value="GPDPase_memb"/>
    <property type="match status" value="1"/>
</dbReference>
<organism evidence="4 5">
    <name type="scientific">Propioniferax innocua</name>
    <dbReference type="NCBI Taxonomy" id="1753"/>
    <lineage>
        <taxon>Bacteria</taxon>
        <taxon>Bacillati</taxon>
        <taxon>Actinomycetota</taxon>
        <taxon>Actinomycetes</taxon>
        <taxon>Propionibacteriales</taxon>
        <taxon>Propionibacteriaceae</taxon>
        <taxon>Propioniferax</taxon>
    </lineage>
</organism>
<evidence type="ECO:0000256" key="2">
    <source>
        <dbReference type="SAM" id="Phobius"/>
    </source>
</evidence>
<evidence type="ECO:0000259" key="3">
    <source>
        <dbReference type="Pfam" id="PF10110"/>
    </source>
</evidence>
<comment type="caution">
    <text evidence="4">The sequence shown here is derived from an EMBL/GenBank/DDBJ whole genome shotgun (WGS) entry which is preliminary data.</text>
</comment>
<feature type="compositionally biased region" description="Gly residues" evidence="1">
    <location>
        <begin position="377"/>
        <end position="401"/>
    </location>
</feature>
<feature type="region of interest" description="Disordered" evidence="1">
    <location>
        <begin position="354"/>
        <end position="401"/>
    </location>
</feature>
<feature type="transmembrane region" description="Helical" evidence="2">
    <location>
        <begin position="171"/>
        <end position="193"/>
    </location>
</feature>
<dbReference type="InterPro" id="IPR018476">
    <property type="entry name" value="GlyceroP-diester-Pdiesterase_M"/>
</dbReference>
<gene>
    <name evidence="4" type="ORF">FB460_2133</name>
</gene>
<feature type="compositionally biased region" description="Low complexity" evidence="1">
    <location>
        <begin position="354"/>
        <end position="376"/>
    </location>
</feature>
<name>A0A542ZD39_9ACTN</name>
<keyword evidence="5" id="KW-1185">Reference proteome</keyword>
<keyword evidence="2" id="KW-0812">Transmembrane</keyword>